<protein>
    <submittedName>
        <fullName evidence="2">Uncharacterized protein</fullName>
    </submittedName>
</protein>
<comment type="caution">
    <text evidence="2">The sequence shown here is derived from an EMBL/GenBank/DDBJ whole genome shotgun (WGS) entry which is preliminary data.</text>
</comment>
<dbReference type="EMBL" id="MHNI01000005">
    <property type="protein sequence ID" value="OGZ43548.1"/>
    <property type="molecule type" value="Genomic_DNA"/>
</dbReference>
<sequence length="143" mass="16702">MPETPQFKNPEEEIEYLTKKVAEKKEALERSRRKETEQTERKPESLESMNEKTSKEAVRTVLEAHIENATPSSRALPVDDVLKDFDDHKKQITELVKIAFSRGIMEAVRVARALENPHLLDEFHDVLVDRFYERLVAEDKIKK</sequence>
<dbReference type="Proteomes" id="UP000176700">
    <property type="component" value="Unassembled WGS sequence"/>
</dbReference>
<name>A0A1G2G124_9BACT</name>
<evidence type="ECO:0000256" key="1">
    <source>
        <dbReference type="SAM" id="MobiDB-lite"/>
    </source>
</evidence>
<reference evidence="2 3" key="1">
    <citation type="journal article" date="2016" name="Nat. Commun.">
        <title>Thousands of microbial genomes shed light on interconnected biogeochemical processes in an aquifer system.</title>
        <authorList>
            <person name="Anantharaman K."/>
            <person name="Brown C.T."/>
            <person name="Hug L.A."/>
            <person name="Sharon I."/>
            <person name="Castelle C.J."/>
            <person name="Probst A.J."/>
            <person name="Thomas B.C."/>
            <person name="Singh A."/>
            <person name="Wilkins M.J."/>
            <person name="Karaoz U."/>
            <person name="Brodie E.L."/>
            <person name="Williams K.H."/>
            <person name="Hubbard S.S."/>
            <person name="Banfield J.F."/>
        </authorList>
    </citation>
    <scope>NUCLEOTIDE SEQUENCE [LARGE SCALE GENOMIC DNA]</scope>
</reference>
<organism evidence="2 3">
    <name type="scientific">Candidatus Ryanbacteria bacterium RIFCSPHIGHO2_01_45_13</name>
    <dbReference type="NCBI Taxonomy" id="1802112"/>
    <lineage>
        <taxon>Bacteria</taxon>
        <taxon>Candidatus Ryaniibacteriota</taxon>
    </lineage>
</organism>
<gene>
    <name evidence="2" type="ORF">A2W41_04425</name>
</gene>
<evidence type="ECO:0000313" key="3">
    <source>
        <dbReference type="Proteomes" id="UP000176700"/>
    </source>
</evidence>
<dbReference type="AlphaFoldDB" id="A0A1G2G124"/>
<accession>A0A1G2G124</accession>
<proteinExistence type="predicted"/>
<evidence type="ECO:0000313" key="2">
    <source>
        <dbReference type="EMBL" id="OGZ43548.1"/>
    </source>
</evidence>
<feature type="region of interest" description="Disordered" evidence="1">
    <location>
        <begin position="25"/>
        <end position="56"/>
    </location>
</feature>